<dbReference type="InterPro" id="IPR043519">
    <property type="entry name" value="NT_sf"/>
</dbReference>
<dbReference type="InterPro" id="IPR041633">
    <property type="entry name" value="Polbeta"/>
</dbReference>
<dbReference type="Proteomes" id="UP000198902">
    <property type="component" value="Unassembled WGS sequence"/>
</dbReference>
<dbReference type="EMBL" id="CSTE01000004">
    <property type="protein sequence ID" value="CQR52601.1"/>
    <property type="molecule type" value="Genomic_DNA"/>
</dbReference>
<protein>
    <submittedName>
        <fullName evidence="2">Nucleotidyltransferase domain protein</fullName>
    </submittedName>
</protein>
<accession>A0A0D6JUV6</accession>
<reference evidence="3" key="1">
    <citation type="submission" date="2015-03" db="EMBL/GenBank/DDBJ databases">
        <authorList>
            <person name="Urmite Genomes"/>
        </authorList>
    </citation>
    <scope>NUCLEOTIDE SEQUENCE [LARGE SCALE GENOMIC DNA]</scope>
    <source>
        <strain evidence="3">Arc-Hr</strain>
    </source>
</reference>
<keyword evidence="2" id="KW-0808">Transferase</keyword>
<evidence type="ECO:0000313" key="2">
    <source>
        <dbReference type="EMBL" id="CQR52601.1"/>
    </source>
</evidence>
<evidence type="ECO:0000259" key="1">
    <source>
        <dbReference type="Pfam" id="PF18765"/>
    </source>
</evidence>
<dbReference type="AlphaFoldDB" id="A0A0D6JUV6"/>
<organism evidence="2 3">
    <name type="scientific">Haloferax massiliensis</name>
    <dbReference type="NCBI Taxonomy" id="1476858"/>
    <lineage>
        <taxon>Archaea</taxon>
        <taxon>Methanobacteriati</taxon>
        <taxon>Methanobacteriota</taxon>
        <taxon>Stenosarchaea group</taxon>
        <taxon>Halobacteria</taxon>
        <taxon>Halobacteriales</taxon>
        <taxon>Haloferacaceae</taxon>
        <taxon>Haloferax</taxon>
    </lineage>
</organism>
<evidence type="ECO:0000313" key="3">
    <source>
        <dbReference type="Proteomes" id="UP000198902"/>
    </source>
</evidence>
<dbReference type="Pfam" id="PF18765">
    <property type="entry name" value="Polbeta"/>
    <property type="match status" value="1"/>
</dbReference>
<dbReference type="GO" id="GO:0016740">
    <property type="term" value="F:transferase activity"/>
    <property type="evidence" value="ECO:0007669"/>
    <property type="project" value="UniProtKB-KW"/>
</dbReference>
<name>A0A0D6JUV6_9EURY</name>
<proteinExistence type="predicted"/>
<dbReference type="PANTHER" id="PTHR43852">
    <property type="entry name" value="NUCLEOTIDYLTRANSFERASE"/>
    <property type="match status" value="1"/>
</dbReference>
<dbReference type="Gene3D" id="3.30.460.10">
    <property type="entry name" value="Beta Polymerase, domain 2"/>
    <property type="match status" value="1"/>
</dbReference>
<keyword evidence="3" id="KW-1185">Reference proteome</keyword>
<dbReference type="InterPro" id="IPR052930">
    <property type="entry name" value="TA_antitoxin_MntA"/>
</dbReference>
<sequence length="143" mass="15765">MEPSDGRSEVFSALKEAVCSDSDIEFVVAFGSQITGEATATSDLDIAVKFADSLSGRDRFEKQCFLSGDLQWEDAPFVDVSDIETLSLDVAHDAVSGSFVCGDEQAFEQFKTEIEAQFAEQRDDLRRQQRAVIDRIAEEGLRG</sequence>
<gene>
    <name evidence="2" type="ORF">BN996_03220</name>
</gene>
<dbReference type="SUPFAM" id="SSF81301">
    <property type="entry name" value="Nucleotidyltransferase"/>
    <property type="match status" value="1"/>
</dbReference>
<dbReference type="PANTHER" id="PTHR43852:SF3">
    <property type="entry name" value="NUCLEOTIDYLTRANSFERASE"/>
    <property type="match status" value="1"/>
</dbReference>
<dbReference type="CDD" id="cd05403">
    <property type="entry name" value="NT_KNTase_like"/>
    <property type="match status" value="1"/>
</dbReference>
<dbReference type="RefSeq" id="WP_187367385.1">
    <property type="nucleotide sequence ID" value="NZ_CABLRR010000004.1"/>
</dbReference>
<dbReference type="OrthoDB" id="61846at2157"/>
<feature type="domain" description="Polymerase beta nucleotidyltransferase" evidence="1">
    <location>
        <begin position="15"/>
        <end position="96"/>
    </location>
</feature>